<feature type="domain" description="Acyl-CoA dehydrogenase/oxidase N-terminal" evidence="10">
    <location>
        <begin position="8"/>
        <end position="119"/>
    </location>
</feature>
<dbReference type="InterPro" id="IPR046373">
    <property type="entry name" value="Acyl-CoA_Oxase/DH_mid-dom_sf"/>
</dbReference>
<protein>
    <submittedName>
        <fullName evidence="11">Acyl-CoA dehydrogenase</fullName>
    </submittedName>
</protein>
<evidence type="ECO:0000259" key="9">
    <source>
        <dbReference type="Pfam" id="PF02770"/>
    </source>
</evidence>
<dbReference type="InterPro" id="IPR009100">
    <property type="entry name" value="AcylCoA_DH/oxidase_NM_dom_sf"/>
</dbReference>
<reference evidence="11 12" key="1">
    <citation type="submission" date="2020-04" db="EMBL/GenBank/DDBJ databases">
        <title>MicrobeNet Type strains.</title>
        <authorList>
            <person name="Nicholson A.C."/>
        </authorList>
    </citation>
    <scope>NUCLEOTIDE SEQUENCE [LARGE SCALE GENOMIC DNA]</scope>
    <source>
        <strain evidence="11 12">JCM 3332</strain>
    </source>
</reference>
<dbReference type="RefSeq" id="WP_062980027.1">
    <property type="nucleotide sequence ID" value="NZ_JAAXOT010000023.1"/>
</dbReference>
<comment type="cofactor">
    <cofactor evidence="1 7">
        <name>FAD</name>
        <dbReference type="ChEBI" id="CHEBI:57692"/>
    </cofactor>
</comment>
<feature type="domain" description="Acyl-CoA dehydrogenase/oxidase C-terminal" evidence="8">
    <location>
        <begin position="230"/>
        <end position="378"/>
    </location>
</feature>
<comment type="caution">
    <text evidence="11">The sequence shown here is derived from an EMBL/GenBank/DDBJ whole genome shotgun (WGS) entry which is preliminary data.</text>
</comment>
<evidence type="ECO:0000256" key="3">
    <source>
        <dbReference type="ARBA" id="ARBA00022630"/>
    </source>
</evidence>
<dbReference type="InterPro" id="IPR009075">
    <property type="entry name" value="AcylCo_DH/oxidase_C"/>
</dbReference>
<keyword evidence="4 7" id="KW-0274">FAD</keyword>
<dbReference type="Proteomes" id="UP000570678">
    <property type="component" value="Unassembled WGS sequence"/>
</dbReference>
<dbReference type="PANTHER" id="PTHR43884">
    <property type="entry name" value="ACYL-COA DEHYDROGENASE"/>
    <property type="match status" value="1"/>
</dbReference>
<comment type="catalytic activity">
    <reaction evidence="6">
        <text>a 2,3-saturated acyl-CoA + A = a 2,3-dehydroacyl-CoA + AH2</text>
        <dbReference type="Rhea" id="RHEA:48608"/>
        <dbReference type="ChEBI" id="CHEBI:13193"/>
        <dbReference type="ChEBI" id="CHEBI:17499"/>
        <dbReference type="ChEBI" id="CHEBI:60015"/>
        <dbReference type="ChEBI" id="CHEBI:65111"/>
    </reaction>
</comment>
<organism evidence="11 12">
    <name type="scientific">Nocardia flavorosea</name>
    <dbReference type="NCBI Taxonomy" id="53429"/>
    <lineage>
        <taxon>Bacteria</taxon>
        <taxon>Bacillati</taxon>
        <taxon>Actinomycetota</taxon>
        <taxon>Actinomycetes</taxon>
        <taxon>Mycobacteriales</taxon>
        <taxon>Nocardiaceae</taxon>
        <taxon>Nocardia</taxon>
    </lineage>
</organism>
<keyword evidence="12" id="KW-1185">Reference proteome</keyword>
<evidence type="ECO:0000256" key="2">
    <source>
        <dbReference type="ARBA" id="ARBA00009347"/>
    </source>
</evidence>
<dbReference type="GO" id="GO:0003995">
    <property type="term" value="F:acyl-CoA dehydrogenase activity"/>
    <property type="evidence" value="ECO:0007669"/>
    <property type="project" value="InterPro"/>
</dbReference>
<name>A0A846YT68_9NOCA</name>
<keyword evidence="5 7" id="KW-0560">Oxidoreductase</keyword>
<dbReference type="InterPro" id="IPR006091">
    <property type="entry name" value="Acyl-CoA_Oxase/DH_mid-dom"/>
</dbReference>
<dbReference type="FunFam" id="1.20.140.10:FF:000001">
    <property type="entry name" value="Acyl-CoA dehydrogenase"/>
    <property type="match status" value="1"/>
</dbReference>
<dbReference type="Pfam" id="PF02771">
    <property type="entry name" value="Acyl-CoA_dh_N"/>
    <property type="match status" value="1"/>
</dbReference>
<dbReference type="InterPro" id="IPR006089">
    <property type="entry name" value="Acyl-CoA_DH_CS"/>
</dbReference>
<evidence type="ECO:0000313" key="12">
    <source>
        <dbReference type="Proteomes" id="UP000570678"/>
    </source>
</evidence>
<dbReference type="Gene3D" id="1.10.540.10">
    <property type="entry name" value="Acyl-CoA dehydrogenase/oxidase, N-terminal domain"/>
    <property type="match status" value="1"/>
</dbReference>
<dbReference type="EMBL" id="JAAXOT010000023">
    <property type="protein sequence ID" value="NKY60472.1"/>
    <property type="molecule type" value="Genomic_DNA"/>
</dbReference>
<dbReference type="PANTHER" id="PTHR43884:SF12">
    <property type="entry name" value="ISOVALERYL-COA DEHYDROGENASE, MITOCHONDRIAL-RELATED"/>
    <property type="match status" value="1"/>
</dbReference>
<dbReference type="SUPFAM" id="SSF47203">
    <property type="entry name" value="Acyl-CoA dehydrogenase C-terminal domain-like"/>
    <property type="match status" value="1"/>
</dbReference>
<dbReference type="InterPro" id="IPR036250">
    <property type="entry name" value="AcylCo_DH-like_C"/>
</dbReference>
<dbReference type="InterPro" id="IPR013786">
    <property type="entry name" value="AcylCoA_DH/ox_N"/>
</dbReference>
<dbReference type="Gene3D" id="2.40.110.10">
    <property type="entry name" value="Butyryl-CoA Dehydrogenase, subunit A, domain 2"/>
    <property type="match status" value="1"/>
</dbReference>
<comment type="similarity">
    <text evidence="2 7">Belongs to the acyl-CoA dehydrogenase family.</text>
</comment>
<sequence length="380" mass="42653">MRRTILEPEHEQFRQTARTFFEKECVPYVDEWEKAGRTSREVWLKAGELGLLCWEAPEEYGGAGIKDFRFNSILNEEYWLSGSVGVGFGVQNDILAPYFIELTTEEQRKRWLPGMVSGELITAIAMSEPGAGSDVRGIRTTARRDGDHYVINGSKTFISNGLLCDLVVLACKTDPAAGHKGISLIVVEAGTPGFTKGRKLDKIGQHSADTAELHFEDVRVPVENLLGEENKGFYHLMRNLPTERLGIAVHAVAGAQRAYNLTLPYARERQAFGQPIGTFQVNRHFLAEMQTKLEVMWAYLDTCIAALNAGELTAQEAAGAKWWATETQWEILDRCLQLHGGYGYMNEYEIARLWRDARVQRVYGGTNEIMKDLIGRSMGL</sequence>
<evidence type="ECO:0000259" key="10">
    <source>
        <dbReference type="Pfam" id="PF02771"/>
    </source>
</evidence>
<dbReference type="Gene3D" id="1.20.140.10">
    <property type="entry name" value="Butyryl-CoA Dehydrogenase, subunit A, domain 3"/>
    <property type="match status" value="1"/>
</dbReference>
<dbReference type="GO" id="GO:0050660">
    <property type="term" value="F:flavin adenine dinucleotide binding"/>
    <property type="evidence" value="ECO:0007669"/>
    <property type="project" value="InterPro"/>
</dbReference>
<keyword evidence="3 7" id="KW-0285">Flavoprotein</keyword>
<evidence type="ECO:0000256" key="4">
    <source>
        <dbReference type="ARBA" id="ARBA00022827"/>
    </source>
</evidence>
<gene>
    <name evidence="11" type="ORF">HGA15_30905</name>
</gene>
<feature type="domain" description="Acyl-CoA oxidase/dehydrogenase middle" evidence="9">
    <location>
        <begin position="123"/>
        <end position="218"/>
    </location>
</feature>
<dbReference type="Pfam" id="PF00441">
    <property type="entry name" value="Acyl-CoA_dh_1"/>
    <property type="match status" value="1"/>
</dbReference>
<dbReference type="FunFam" id="2.40.110.10:FF:000002">
    <property type="entry name" value="Acyl-CoA dehydrogenase fadE12"/>
    <property type="match status" value="1"/>
</dbReference>
<dbReference type="FunFam" id="1.10.540.10:FF:000009">
    <property type="entry name" value="Probable acyl-CoA dehydrogenase"/>
    <property type="match status" value="1"/>
</dbReference>
<evidence type="ECO:0000256" key="5">
    <source>
        <dbReference type="ARBA" id="ARBA00023002"/>
    </source>
</evidence>
<dbReference type="AlphaFoldDB" id="A0A846YT68"/>
<proteinExistence type="inferred from homology"/>
<dbReference type="SUPFAM" id="SSF56645">
    <property type="entry name" value="Acyl-CoA dehydrogenase NM domain-like"/>
    <property type="match status" value="1"/>
</dbReference>
<dbReference type="PROSITE" id="PS00073">
    <property type="entry name" value="ACYL_COA_DH_2"/>
    <property type="match status" value="1"/>
</dbReference>
<accession>A0A846YT68</accession>
<evidence type="ECO:0000256" key="6">
    <source>
        <dbReference type="ARBA" id="ARBA00052546"/>
    </source>
</evidence>
<evidence type="ECO:0000256" key="7">
    <source>
        <dbReference type="RuleBase" id="RU362125"/>
    </source>
</evidence>
<dbReference type="InterPro" id="IPR037069">
    <property type="entry name" value="AcylCoA_DH/ox_N_sf"/>
</dbReference>
<dbReference type="Pfam" id="PF02770">
    <property type="entry name" value="Acyl-CoA_dh_M"/>
    <property type="match status" value="1"/>
</dbReference>
<evidence type="ECO:0000313" key="11">
    <source>
        <dbReference type="EMBL" id="NKY60472.1"/>
    </source>
</evidence>
<dbReference type="PROSITE" id="PS00072">
    <property type="entry name" value="ACYL_COA_DH_1"/>
    <property type="match status" value="1"/>
</dbReference>
<evidence type="ECO:0000259" key="8">
    <source>
        <dbReference type="Pfam" id="PF00441"/>
    </source>
</evidence>
<evidence type="ECO:0000256" key="1">
    <source>
        <dbReference type="ARBA" id="ARBA00001974"/>
    </source>
</evidence>